<keyword evidence="5 7" id="KW-1133">Transmembrane helix</keyword>
<dbReference type="EMBL" id="CP074371">
    <property type="protein sequence ID" value="QVI25358.1"/>
    <property type="molecule type" value="Genomic_DNA"/>
</dbReference>
<feature type="transmembrane region" description="Helical" evidence="7">
    <location>
        <begin position="312"/>
        <end position="331"/>
    </location>
</feature>
<feature type="transmembrane region" description="Helical" evidence="7">
    <location>
        <begin position="57"/>
        <end position="75"/>
    </location>
</feature>
<gene>
    <name evidence="9" type="ORF">KHQ06_35505</name>
</gene>
<comment type="subcellular location">
    <subcellularLocation>
        <location evidence="1">Cell membrane</location>
        <topology evidence="1">Multi-pass membrane protein</topology>
    </subcellularLocation>
</comment>
<dbReference type="PROSITE" id="PS50850">
    <property type="entry name" value="MFS"/>
    <property type="match status" value="1"/>
</dbReference>
<keyword evidence="6 7" id="KW-0472">Membrane</keyword>
<feature type="transmembrane region" description="Helical" evidence="7">
    <location>
        <begin position="87"/>
        <end position="105"/>
    </location>
</feature>
<feature type="transmembrane region" description="Helical" evidence="7">
    <location>
        <begin position="177"/>
        <end position="197"/>
    </location>
</feature>
<dbReference type="CDD" id="cd17321">
    <property type="entry name" value="MFS_MMR_MDR_like"/>
    <property type="match status" value="1"/>
</dbReference>
<feature type="transmembrane region" description="Helical" evidence="7">
    <location>
        <begin position="246"/>
        <end position="269"/>
    </location>
</feature>
<dbReference type="InterPro" id="IPR011701">
    <property type="entry name" value="MFS"/>
</dbReference>
<proteinExistence type="predicted"/>
<dbReference type="PANTHER" id="PTHR42718">
    <property type="entry name" value="MAJOR FACILITATOR SUPERFAMILY MULTIDRUG TRANSPORTER MFSC"/>
    <property type="match status" value="1"/>
</dbReference>
<sequence>MIALDATVMNVALPSAQADLGFSDSGRAWVITAYTLAFGGLLLIGGRLSDLLGRRRALTIGLAGFALASGAAGLARNLAELVAARAAQGVFGALLAPTVLGLVSVTFADPRLRAKAFAVFGAIAGGGGAIGLVLGGLLTQTLSWRWCCYVNIALVAVVLAGSRLLVPGDRGIRRERLDVVGAVLATGGVTAVVFGASQAATSGWASMSTLAPGAGGVIGLALFGLWEARVADPLLPLGLFANRNRVGAVLTVACAVAGMLALFLFLTYYLQSVLGYGPLRAGLAFLPLSLAVAAAAQLISARLTHRVAPRTLIVPGLCGAGLAMALLTRLTPDSHYASGVLPALLLLGAGMGCVFAPAISVATADAPPRQAGVVAAVVNAGQQIGGSLGVAVLNTVATSAAAGFLAGRPDRSAVAAVVHGYTTATAWAAALLFLAALAAGLLITGNPRKGNQ</sequence>
<feature type="transmembrane region" description="Helical" evidence="7">
    <location>
        <begin position="117"/>
        <end position="137"/>
    </location>
</feature>
<evidence type="ECO:0000313" key="9">
    <source>
        <dbReference type="EMBL" id="QVI25358.1"/>
    </source>
</evidence>
<evidence type="ECO:0000256" key="2">
    <source>
        <dbReference type="ARBA" id="ARBA00022448"/>
    </source>
</evidence>
<keyword evidence="3" id="KW-1003">Cell membrane</keyword>
<dbReference type="InterPro" id="IPR020846">
    <property type="entry name" value="MFS_dom"/>
</dbReference>
<feature type="transmembrane region" description="Helical" evidence="7">
    <location>
        <begin position="28"/>
        <end position="45"/>
    </location>
</feature>
<feature type="transmembrane region" description="Helical" evidence="7">
    <location>
        <begin position="143"/>
        <end position="165"/>
    </location>
</feature>
<evidence type="ECO:0000256" key="4">
    <source>
        <dbReference type="ARBA" id="ARBA00022692"/>
    </source>
</evidence>
<keyword evidence="10" id="KW-1185">Reference proteome</keyword>
<dbReference type="InterPro" id="IPR005829">
    <property type="entry name" value="Sugar_transporter_CS"/>
</dbReference>
<name>A0ABX8D1C6_9NOCA</name>
<evidence type="ECO:0000313" key="10">
    <source>
        <dbReference type="Proteomes" id="UP000683310"/>
    </source>
</evidence>
<dbReference type="Gene3D" id="1.20.1720.10">
    <property type="entry name" value="Multidrug resistance protein D"/>
    <property type="match status" value="1"/>
</dbReference>
<feature type="transmembrane region" description="Helical" evidence="7">
    <location>
        <begin position="203"/>
        <end position="226"/>
    </location>
</feature>
<keyword evidence="2" id="KW-0813">Transport</keyword>
<feature type="transmembrane region" description="Helical" evidence="7">
    <location>
        <begin position="281"/>
        <end position="300"/>
    </location>
</feature>
<feature type="transmembrane region" description="Helical" evidence="7">
    <location>
        <begin position="343"/>
        <end position="364"/>
    </location>
</feature>
<evidence type="ECO:0000256" key="3">
    <source>
        <dbReference type="ARBA" id="ARBA00022475"/>
    </source>
</evidence>
<feature type="domain" description="Major facilitator superfamily (MFS) profile" evidence="8">
    <location>
        <begin position="1"/>
        <end position="448"/>
    </location>
</feature>
<dbReference type="SUPFAM" id="SSF103473">
    <property type="entry name" value="MFS general substrate transporter"/>
    <property type="match status" value="1"/>
</dbReference>
<organism evidence="9 10">
    <name type="scientific">Nocardia tengchongensis</name>
    <dbReference type="NCBI Taxonomy" id="2055889"/>
    <lineage>
        <taxon>Bacteria</taxon>
        <taxon>Bacillati</taxon>
        <taxon>Actinomycetota</taxon>
        <taxon>Actinomycetes</taxon>
        <taxon>Mycobacteriales</taxon>
        <taxon>Nocardiaceae</taxon>
        <taxon>Nocardia</taxon>
    </lineage>
</organism>
<dbReference type="PANTHER" id="PTHR42718:SF46">
    <property type="entry name" value="BLR6921 PROTEIN"/>
    <property type="match status" value="1"/>
</dbReference>
<keyword evidence="4 7" id="KW-0812">Transmembrane</keyword>
<evidence type="ECO:0000256" key="7">
    <source>
        <dbReference type="SAM" id="Phobius"/>
    </source>
</evidence>
<evidence type="ECO:0000256" key="6">
    <source>
        <dbReference type="ARBA" id="ARBA00023136"/>
    </source>
</evidence>
<protein>
    <submittedName>
        <fullName evidence="9">MFS transporter</fullName>
    </submittedName>
</protein>
<dbReference type="Proteomes" id="UP000683310">
    <property type="component" value="Chromosome"/>
</dbReference>
<evidence type="ECO:0000256" key="1">
    <source>
        <dbReference type="ARBA" id="ARBA00004651"/>
    </source>
</evidence>
<dbReference type="InterPro" id="IPR036259">
    <property type="entry name" value="MFS_trans_sf"/>
</dbReference>
<dbReference type="PROSITE" id="PS00216">
    <property type="entry name" value="SUGAR_TRANSPORT_1"/>
    <property type="match status" value="1"/>
</dbReference>
<dbReference type="Gene3D" id="1.20.1250.20">
    <property type="entry name" value="MFS general substrate transporter like domains"/>
    <property type="match status" value="1"/>
</dbReference>
<dbReference type="Pfam" id="PF07690">
    <property type="entry name" value="MFS_1"/>
    <property type="match status" value="1"/>
</dbReference>
<evidence type="ECO:0000256" key="5">
    <source>
        <dbReference type="ARBA" id="ARBA00022989"/>
    </source>
</evidence>
<feature type="transmembrane region" description="Helical" evidence="7">
    <location>
        <begin position="426"/>
        <end position="444"/>
    </location>
</feature>
<accession>A0ABX8D1C6</accession>
<evidence type="ECO:0000259" key="8">
    <source>
        <dbReference type="PROSITE" id="PS50850"/>
    </source>
</evidence>
<reference evidence="9 10" key="1">
    <citation type="submission" date="2021-04" db="EMBL/GenBank/DDBJ databases">
        <title>Nocardia tengchongensis.</title>
        <authorList>
            <person name="Zhuang k."/>
            <person name="Ran Y."/>
            <person name="Li W."/>
        </authorList>
    </citation>
    <scope>NUCLEOTIDE SEQUENCE [LARGE SCALE GENOMIC DNA]</scope>
    <source>
        <strain evidence="9 10">CFH S0057</strain>
    </source>
</reference>
<feature type="transmembrane region" description="Helical" evidence="7">
    <location>
        <begin position="384"/>
        <end position="406"/>
    </location>
</feature>